<organism evidence="9 10">
    <name type="scientific">Zalophus californianus</name>
    <name type="common">California sealion</name>
    <dbReference type="NCBI Taxonomy" id="9704"/>
    <lineage>
        <taxon>Eukaryota</taxon>
        <taxon>Metazoa</taxon>
        <taxon>Chordata</taxon>
        <taxon>Craniata</taxon>
        <taxon>Vertebrata</taxon>
        <taxon>Euteleostomi</taxon>
        <taxon>Mammalia</taxon>
        <taxon>Eutheria</taxon>
        <taxon>Laurasiatheria</taxon>
        <taxon>Carnivora</taxon>
        <taxon>Caniformia</taxon>
        <taxon>Pinnipedia</taxon>
        <taxon>Otariidae</taxon>
        <taxon>Zalophus</taxon>
    </lineage>
</organism>
<evidence type="ECO:0000259" key="8">
    <source>
        <dbReference type="Pfam" id="PF04831"/>
    </source>
</evidence>
<proteinExistence type="inferred from homology"/>
<dbReference type="KEGG" id="zca:113916410"/>
<dbReference type="RefSeq" id="XP_027438461.1">
    <property type="nucleotide sequence ID" value="XM_027582660.2"/>
</dbReference>
<gene>
    <name evidence="10" type="primary">POPDC2</name>
</gene>
<dbReference type="InterPro" id="IPR006916">
    <property type="entry name" value="POPDC1-3"/>
</dbReference>
<dbReference type="GO" id="GO:0051146">
    <property type="term" value="P:striated muscle cell differentiation"/>
    <property type="evidence" value="ECO:0007669"/>
    <property type="project" value="TreeGrafter"/>
</dbReference>
<dbReference type="InterPro" id="IPR018490">
    <property type="entry name" value="cNMP-bd_dom_sf"/>
</dbReference>
<evidence type="ECO:0000256" key="4">
    <source>
        <dbReference type="ARBA" id="ARBA00022989"/>
    </source>
</evidence>
<keyword evidence="4 7" id="KW-1133">Transmembrane helix</keyword>
<dbReference type="GeneID" id="113916410"/>
<evidence type="ECO:0000313" key="9">
    <source>
        <dbReference type="Proteomes" id="UP000515165"/>
    </source>
</evidence>
<evidence type="ECO:0000256" key="3">
    <source>
        <dbReference type="ARBA" id="ARBA00022692"/>
    </source>
</evidence>
<feature type="transmembrane region" description="Helical" evidence="7">
    <location>
        <begin position="430"/>
        <end position="450"/>
    </location>
</feature>
<feature type="transmembrane region" description="Helical" evidence="7">
    <location>
        <begin position="51"/>
        <end position="70"/>
    </location>
</feature>
<evidence type="ECO:0000256" key="2">
    <source>
        <dbReference type="ARBA" id="ARBA00007146"/>
    </source>
</evidence>
<dbReference type="GO" id="GO:0030552">
    <property type="term" value="F:cAMP binding"/>
    <property type="evidence" value="ECO:0007669"/>
    <property type="project" value="TreeGrafter"/>
</dbReference>
<sequence length="473" mass="53495">MSANSHAVSQLLWQGPMCVGWKRDLEGAVYHLANCLLLLGFMGGSGVYGCFYLFGFLGTGYVCCVMWGWFDACGLDIILWSFLLAMACLLQLAYLIYRLRRNTLPEEFEVLYKTLCLPLQVPLQVYKEIVHCCEEQVLTLATEQTYAVEGETPINRLSLLLSGRVRVSQDGQFLHYIFPYQFMDSPEWESLQPSEEGVFQVTLTAETPCSYISWPRKSLHLLLTKERYISHLFSALLGYDISEKLYALNDKLFAKFGLCFDIRLPSLYHVLGPAASDTGPESEKDDEEAREPAMPTSAQQTPPRSPLPASAGPPAPPSRARMSRPDSGLLGEDSTSLVLEDFEEVSGSESFMDYRSDGEYMRLPTTAFLHCCSRLKQPPLPHLKPTYQHPAQPLEPDPLQSPIKHSITPLPQAPNFECKLLWVRTHKINLSSPTSLSVTWFLTCLIFIFLQQPKDLVWVNFLIRRKSWGFAKL</sequence>
<dbReference type="GO" id="GO:0042391">
    <property type="term" value="P:regulation of membrane potential"/>
    <property type="evidence" value="ECO:0007669"/>
    <property type="project" value="TreeGrafter"/>
</dbReference>
<keyword evidence="3 7" id="KW-0812">Transmembrane</keyword>
<name>A0A6J2C4X7_ZALCA</name>
<feature type="region of interest" description="Disordered" evidence="6">
    <location>
        <begin position="274"/>
        <end position="335"/>
    </location>
</feature>
<evidence type="ECO:0000313" key="10">
    <source>
        <dbReference type="RefSeq" id="XP_027438461.1"/>
    </source>
</evidence>
<feature type="domain" description="POPDC1-3" evidence="8">
    <location>
        <begin position="26"/>
        <end position="251"/>
    </location>
</feature>
<evidence type="ECO:0000256" key="5">
    <source>
        <dbReference type="ARBA" id="ARBA00023136"/>
    </source>
</evidence>
<dbReference type="InterPro" id="IPR055272">
    <property type="entry name" value="POPDC1-3_dom"/>
</dbReference>
<keyword evidence="5 7" id="KW-0472">Membrane</keyword>
<comment type="subcellular location">
    <subcellularLocation>
        <location evidence="1">Membrane</location>
        <topology evidence="1">Multi-pass membrane protein</topology>
    </subcellularLocation>
</comment>
<comment type="similarity">
    <text evidence="2">Belongs to the popeye family.</text>
</comment>
<dbReference type="OrthoDB" id="425611at2759"/>
<dbReference type="PANTHER" id="PTHR12101">
    <property type="entry name" value="POPEYE DOMAIN CONTAINING PROTEIN"/>
    <property type="match status" value="1"/>
</dbReference>
<feature type="transmembrane region" description="Helical" evidence="7">
    <location>
        <begin position="27"/>
        <end position="44"/>
    </location>
</feature>
<evidence type="ECO:0000256" key="6">
    <source>
        <dbReference type="SAM" id="MobiDB-lite"/>
    </source>
</evidence>
<dbReference type="SUPFAM" id="SSF51206">
    <property type="entry name" value="cAMP-binding domain-like"/>
    <property type="match status" value="1"/>
</dbReference>
<reference evidence="10" key="1">
    <citation type="submission" date="2025-08" db="UniProtKB">
        <authorList>
            <consortium name="RefSeq"/>
        </authorList>
    </citation>
    <scope>IDENTIFICATION</scope>
    <source>
        <tissue evidence="10">Blood</tissue>
    </source>
</reference>
<dbReference type="Proteomes" id="UP000515165">
    <property type="component" value="Chromosome 1"/>
</dbReference>
<dbReference type="PANTHER" id="PTHR12101:SF15">
    <property type="entry name" value="POPEYE DOMAIN-CONTAINING PROTEIN 2"/>
    <property type="match status" value="1"/>
</dbReference>
<feature type="compositionally biased region" description="Pro residues" evidence="6">
    <location>
        <begin position="303"/>
        <end position="317"/>
    </location>
</feature>
<keyword evidence="9" id="KW-1185">Reference proteome</keyword>
<dbReference type="GO" id="GO:0007519">
    <property type="term" value="P:skeletal muscle tissue development"/>
    <property type="evidence" value="ECO:0007669"/>
    <property type="project" value="TreeGrafter"/>
</dbReference>
<dbReference type="Pfam" id="PF04831">
    <property type="entry name" value="POPDC1-3"/>
    <property type="match status" value="1"/>
</dbReference>
<dbReference type="CTD" id="64091"/>
<accession>A0A6J2C4X7</accession>
<evidence type="ECO:0000256" key="7">
    <source>
        <dbReference type="SAM" id="Phobius"/>
    </source>
</evidence>
<dbReference type="AlphaFoldDB" id="A0A6J2C4X7"/>
<dbReference type="GO" id="GO:0042383">
    <property type="term" value="C:sarcolemma"/>
    <property type="evidence" value="ECO:0007669"/>
    <property type="project" value="TreeGrafter"/>
</dbReference>
<evidence type="ECO:0000256" key="1">
    <source>
        <dbReference type="ARBA" id="ARBA00004141"/>
    </source>
</evidence>
<feature type="transmembrane region" description="Helical" evidence="7">
    <location>
        <begin position="77"/>
        <end position="97"/>
    </location>
</feature>
<dbReference type="GO" id="GO:0007507">
    <property type="term" value="P:heart development"/>
    <property type="evidence" value="ECO:0007669"/>
    <property type="project" value="TreeGrafter"/>
</dbReference>
<protein>
    <submittedName>
        <fullName evidence="10">Popeye domain-containing protein 2 isoform X1</fullName>
    </submittedName>
</protein>